<evidence type="ECO:0000313" key="3">
    <source>
        <dbReference type="Proteomes" id="UP000475385"/>
    </source>
</evidence>
<keyword evidence="3" id="KW-1185">Reference proteome</keyword>
<comment type="similarity">
    <text evidence="1">Belongs to the ROK (NagC/XylR) family.</text>
</comment>
<dbReference type="Pfam" id="PF00480">
    <property type="entry name" value="ROK"/>
    <property type="match status" value="1"/>
</dbReference>
<dbReference type="Pfam" id="PF13412">
    <property type="entry name" value="HTH_24"/>
    <property type="match status" value="1"/>
</dbReference>
<comment type="caution">
    <text evidence="2">The sequence shown here is derived from an EMBL/GenBank/DDBJ whole genome shotgun (WGS) entry which is preliminary data.</text>
</comment>
<protein>
    <submittedName>
        <fullName evidence="2">ROK family transcriptional regulator</fullName>
    </submittedName>
</protein>
<dbReference type="PANTHER" id="PTHR18964:SF149">
    <property type="entry name" value="BIFUNCTIONAL UDP-N-ACETYLGLUCOSAMINE 2-EPIMERASE_N-ACETYLMANNOSAMINE KINASE"/>
    <property type="match status" value="1"/>
</dbReference>
<dbReference type="InterPro" id="IPR036388">
    <property type="entry name" value="WH-like_DNA-bd_sf"/>
</dbReference>
<dbReference type="InterPro" id="IPR000600">
    <property type="entry name" value="ROK"/>
</dbReference>
<reference evidence="2 3" key="1">
    <citation type="submission" date="2020-03" db="EMBL/GenBank/DDBJ databases">
        <title>Roseomonas stagni sp. nov., isolated from pond water in Japan.</title>
        <authorList>
            <person name="Furuhata K."/>
            <person name="Miyamoto H."/>
            <person name="Goto K."/>
        </authorList>
    </citation>
    <scope>NUCLEOTIDE SEQUENCE [LARGE SCALE GENOMIC DNA]</scope>
    <source>
        <strain evidence="2 3">PeD5</strain>
    </source>
</reference>
<dbReference type="PANTHER" id="PTHR18964">
    <property type="entry name" value="ROK (REPRESSOR, ORF, KINASE) FAMILY"/>
    <property type="match status" value="1"/>
</dbReference>
<evidence type="ECO:0000256" key="1">
    <source>
        <dbReference type="ARBA" id="ARBA00006479"/>
    </source>
</evidence>
<accession>A0A6M1LH97</accession>
<gene>
    <name evidence="2" type="ORF">G3576_06940</name>
</gene>
<dbReference type="InterPro" id="IPR036390">
    <property type="entry name" value="WH_DNA-bd_sf"/>
</dbReference>
<evidence type="ECO:0000313" key="2">
    <source>
        <dbReference type="EMBL" id="NGM19745.1"/>
    </source>
</evidence>
<dbReference type="SUPFAM" id="SSF53067">
    <property type="entry name" value="Actin-like ATPase domain"/>
    <property type="match status" value="1"/>
</dbReference>
<dbReference type="EMBL" id="JAAIKB010000002">
    <property type="protein sequence ID" value="NGM19745.1"/>
    <property type="molecule type" value="Genomic_DNA"/>
</dbReference>
<dbReference type="Gene3D" id="1.10.10.10">
    <property type="entry name" value="Winged helix-like DNA-binding domain superfamily/Winged helix DNA-binding domain"/>
    <property type="match status" value="1"/>
</dbReference>
<dbReference type="AlphaFoldDB" id="A0A6M1LH97"/>
<dbReference type="CDD" id="cd24073">
    <property type="entry name" value="ASKHA_ATPase_ROK_CYANR"/>
    <property type="match status" value="1"/>
</dbReference>
<dbReference type="Proteomes" id="UP000475385">
    <property type="component" value="Unassembled WGS sequence"/>
</dbReference>
<organism evidence="2 3">
    <name type="scientific">Falsiroseomonas algicola</name>
    <dbReference type="NCBI Taxonomy" id="2716930"/>
    <lineage>
        <taxon>Bacteria</taxon>
        <taxon>Pseudomonadati</taxon>
        <taxon>Pseudomonadota</taxon>
        <taxon>Alphaproteobacteria</taxon>
        <taxon>Acetobacterales</taxon>
        <taxon>Roseomonadaceae</taxon>
        <taxon>Falsiroseomonas</taxon>
    </lineage>
</organism>
<proteinExistence type="inferred from homology"/>
<name>A0A6M1LH97_9PROT</name>
<dbReference type="InterPro" id="IPR043129">
    <property type="entry name" value="ATPase_NBD"/>
</dbReference>
<dbReference type="SUPFAM" id="SSF46785">
    <property type="entry name" value="Winged helix' DNA-binding domain"/>
    <property type="match status" value="1"/>
</dbReference>
<dbReference type="Gene3D" id="3.30.420.40">
    <property type="match status" value="2"/>
</dbReference>
<dbReference type="RefSeq" id="WP_164693625.1">
    <property type="nucleotide sequence ID" value="NZ_JAAIKB010000002.1"/>
</dbReference>
<sequence length="400" mass="41989">MKTADPELMRAINRYHVIDTIRRDGPIARVEIAARTDLSPASVSAITAQLMEEGLIDIHHVAPGGDAVRGRPRVLLGLNPAAYTVVGVKLTAFRIGIAVTDARGGSLSSLVLPIRVARQSPEVVADLVEDGVRRCVADAGLAMDRISGVGVGLPGVIDGIDGVSHWSPVLGGTPAPFAAAVSRRLGVPVLLENDANLVAVAEHWFGLGRDQTAFAVVTVENTIGLGLIVDGKLYRGAHGIGPALGHTRLVPGGLPCRCGLRGCLDAYASDWGLLRMAEEAGLLPQGDDAPDRIEGLVQRALAGEVAAAALFRGAGQAIGIAVSNLVNLLNPPRVILTGEGLRAGPLLREPLLEAVAENMLPTLKDGTEILFHSWGDEMWARGAATIMLRRIYEAPWNATT</sequence>